<sequence length="369" mass="40647">MKSKVYFANLRARSARENKISKIKRLFDLAGFDDFINKNDITAIKIHFGEKGNDSYINPVYVRQVVDKVKEKGGKPYITDTNTLYSGSRANAVDHLITAIEHGFDYSVVGAPLIIADGLLSKNSVEVEINKKHFQKVKIAGDIKAADCMIVMSHFKGHEMAGFGGAIKNLAMGCAPAAGKQQQHSTVKPEVKINKCISCGKCIQICPVKAIDFLEKKAQINHKICIGCGECITVCPVKAIAPKWDTDIEPFLERMTEYALGAVQNKGDKIGYINFLMNITPDCDCVPWSDAPIVPDIGILASKDPVAIDKASLDLVNQQIGLKNSLLTCNHEHGKDKFFGMRENVNGHIQIKYGEEIGLGFSEYELIEI</sequence>
<feature type="domain" description="4Fe-4S ferredoxin-type" evidence="8">
    <location>
        <begin position="216"/>
        <end position="245"/>
    </location>
</feature>
<dbReference type="RefSeq" id="WP_035378560.1">
    <property type="nucleotide sequence ID" value="NZ_AZQP01000009.1"/>
</dbReference>
<accession>A0A017RWZ2</accession>
<dbReference type="Gene3D" id="3.40.50.11440">
    <property type="match status" value="1"/>
</dbReference>
<dbReference type="Pfam" id="PF04015">
    <property type="entry name" value="DUF362"/>
    <property type="match status" value="1"/>
</dbReference>
<dbReference type="EMBL" id="AZQP01000009">
    <property type="protein sequence ID" value="EYE89071.1"/>
    <property type="molecule type" value="Genomic_DNA"/>
</dbReference>
<name>A0A017RWZ2_9CLOT</name>
<dbReference type="InterPro" id="IPR017900">
    <property type="entry name" value="4Fe4S_Fe_S_CS"/>
</dbReference>
<evidence type="ECO:0000256" key="6">
    <source>
        <dbReference type="ARBA" id="ARBA00023004"/>
    </source>
</evidence>
<evidence type="ECO:0000313" key="9">
    <source>
        <dbReference type="EMBL" id="EYE89071.1"/>
    </source>
</evidence>
<dbReference type="Proteomes" id="UP000019681">
    <property type="component" value="Unassembled WGS sequence"/>
</dbReference>
<keyword evidence="4" id="KW-0677">Repeat</keyword>
<comment type="caution">
    <text evidence="9">The sequence shown here is derived from an EMBL/GenBank/DDBJ whole genome shotgun (WGS) entry which is preliminary data.</text>
</comment>
<evidence type="ECO:0000259" key="8">
    <source>
        <dbReference type="PROSITE" id="PS51379"/>
    </source>
</evidence>
<dbReference type="GO" id="GO:0046872">
    <property type="term" value="F:metal ion binding"/>
    <property type="evidence" value="ECO:0007669"/>
    <property type="project" value="UniProtKB-KW"/>
</dbReference>
<dbReference type="GO" id="GO:0051539">
    <property type="term" value="F:4 iron, 4 sulfur cluster binding"/>
    <property type="evidence" value="ECO:0007669"/>
    <property type="project" value="UniProtKB-KW"/>
</dbReference>
<organism evidence="9 10">
    <name type="scientific">Fervidicella metallireducens AeB</name>
    <dbReference type="NCBI Taxonomy" id="1403537"/>
    <lineage>
        <taxon>Bacteria</taxon>
        <taxon>Bacillati</taxon>
        <taxon>Bacillota</taxon>
        <taxon>Clostridia</taxon>
        <taxon>Eubacteriales</taxon>
        <taxon>Clostridiaceae</taxon>
        <taxon>Fervidicella</taxon>
    </lineage>
</organism>
<dbReference type="AlphaFoldDB" id="A0A017RWZ2"/>
<keyword evidence="7" id="KW-0411">Iron-sulfur</keyword>
<protein>
    <submittedName>
        <fullName evidence="9">4Fe-4S ferredoxin</fullName>
    </submittedName>
</protein>
<dbReference type="OrthoDB" id="9781559at2"/>
<dbReference type="SUPFAM" id="SSF54862">
    <property type="entry name" value="4Fe-4S ferredoxins"/>
    <property type="match status" value="1"/>
</dbReference>
<evidence type="ECO:0000256" key="1">
    <source>
        <dbReference type="ARBA" id="ARBA00022448"/>
    </source>
</evidence>
<evidence type="ECO:0000256" key="4">
    <source>
        <dbReference type="ARBA" id="ARBA00022737"/>
    </source>
</evidence>
<dbReference type="Pfam" id="PF12838">
    <property type="entry name" value="Fer4_7"/>
    <property type="match status" value="1"/>
</dbReference>
<keyword evidence="6" id="KW-0408">Iron</keyword>
<reference evidence="9 10" key="1">
    <citation type="journal article" date="2014" name="Genome Announc.">
        <title>Draft Genome Sequence of Fervidicella metallireducens Strain AeBT, an Iron-Reducing Thermoanaerobe from the Great Artesian Basin.</title>
        <authorList>
            <person name="Patel B.K."/>
        </authorList>
    </citation>
    <scope>NUCLEOTIDE SEQUENCE [LARGE SCALE GENOMIC DNA]</scope>
    <source>
        <strain evidence="9 10">AeB</strain>
    </source>
</reference>
<keyword evidence="10" id="KW-1185">Reference proteome</keyword>
<keyword evidence="3" id="KW-0479">Metal-binding</keyword>
<proteinExistence type="predicted"/>
<evidence type="ECO:0000313" key="10">
    <source>
        <dbReference type="Proteomes" id="UP000019681"/>
    </source>
</evidence>
<dbReference type="InterPro" id="IPR050572">
    <property type="entry name" value="Fe-S_Ferredoxin"/>
</dbReference>
<keyword evidence="1" id="KW-0813">Transport</keyword>
<evidence type="ECO:0000256" key="5">
    <source>
        <dbReference type="ARBA" id="ARBA00022982"/>
    </source>
</evidence>
<dbReference type="InterPro" id="IPR007160">
    <property type="entry name" value="DUF362"/>
</dbReference>
<evidence type="ECO:0000256" key="3">
    <source>
        <dbReference type="ARBA" id="ARBA00022723"/>
    </source>
</evidence>
<dbReference type="Gene3D" id="3.30.70.20">
    <property type="match status" value="1"/>
</dbReference>
<evidence type="ECO:0000256" key="7">
    <source>
        <dbReference type="ARBA" id="ARBA00023014"/>
    </source>
</evidence>
<dbReference type="PROSITE" id="PS00198">
    <property type="entry name" value="4FE4S_FER_1"/>
    <property type="match status" value="1"/>
</dbReference>
<dbReference type="InterPro" id="IPR017896">
    <property type="entry name" value="4Fe4S_Fe-S-bd"/>
</dbReference>
<feature type="domain" description="4Fe-4S ferredoxin-type" evidence="8">
    <location>
        <begin position="187"/>
        <end position="215"/>
    </location>
</feature>
<keyword evidence="5" id="KW-0249">Electron transport</keyword>
<dbReference type="STRING" id="1403537.Q428_04565"/>
<dbReference type="PROSITE" id="PS51379">
    <property type="entry name" value="4FE4S_FER_2"/>
    <property type="match status" value="2"/>
</dbReference>
<evidence type="ECO:0000256" key="2">
    <source>
        <dbReference type="ARBA" id="ARBA00022485"/>
    </source>
</evidence>
<keyword evidence="2" id="KW-0004">4Fe-4S</keyword>
<gene>
    <name evidence="9" type="ORF">Q428_04565</name>
</gene>
<dbReference type="PANTHER" id="PTHR43687:SF6">
    <property type="entry name" value="L-ASPARTATE SEMIALDEHYDE SULFURTRANSFERASE IRON-SULFUR SUBUNIT"/>
    <property type="match status" value="1"/>
</dbReference>
<dbReference type="PANTHER" id="PTHR43687">
    <property type="entry name" value="ADENYLYLSULFATE REDUCTASE, BETA SUBUNIT"/>
    <property type="match status" value="1"/>
</dbReference>